<dbReference type="GO" id="GO:0003676">
    <property type="term" value="F:nucleic acid binding"/>
    <property type="evidence" value="ECO:0007669"/>
    <property type="project" value="InterPro"/>
</dbReference>
<feature type="domain" description="Exonuclease" evidence="2">
    <location>
        <begin position="3"/>
        <end position="164"/>
    </location>
</feature>
<proteinExistence type="predicted"/>
<dbReference type="SMART" id="SM00479">
    <property type="entry name" value="EXOIII"/>
    <property type="match status" value="1"/>
</dbReference>
<dbReference type="SUPFAM" id="SSF53098">
    <property type="entry name" value="Ribonuclease H-like"/>
    <property type="match status" value="1"/>
</dbReference>
<reference evidence="3" key="1">
    <citation type="submission" date="2009-01" db="EMBL/GenBank/DDBJ databases">
        <title>Complete sequence of chromosome Cyanothece sp. PCC 7425.</title>
        <authorList>
            <consortium name="US DOE Joint Genome Institute"/>
            <person name="Lucas S."/>
            <person name="Copeland A."/>
            <person name="Lapidus A."/>
            <person name="Glavina del Rio T."/>
            <person name="Dalin E."/>
            <person name="Tice H."/>
            <person name="Bruce D."/>
            <person name="Goodwin L."/>
            <person name="Pitluck S."/>
            <person name="Sims D."/>
            <person name="Meineke L."/>
            <person name="Brettin T."/>
            <person name="Detter J.C."/>
            <person name="Han C."/>
            <person name="Larimer F."/>
            <person name="Land M."/>
            <person name="Hauser L."/>
            <person name="Kyrpides N."/>
            <person name="Ovchinnikova G."/>
            <person name="Liberton M."/>
            <person name="Stoeckel J."/>
            <person name="Banerjee A."/>
            <person name="Singh A."/>
            <person name="Page L."/>
            <person name="Sato H."/>
            <person name="Zhao L."/>
            <person name="Sherman L."/>
            <person name="Pakrasi H."/>
            <person name="Richardson P."/>
        </authorList>
    </citation>
    <scope>NUCLEOTIDE SEQUENCE</scope>
    <source>
        <strain evidence="3">PCC 7425</strain>
    </source>
</reference>
<gene>
    <name evidence="3" type="ordered locus">Cyan7425_2432</name>
</gene>
<dbReference type="PANTHER" id="PTHR30231:SF42">
    <property type="entry name" value="EXONUCLEASE"/>
    <property type="match status" value="1"/>
</dbReference>
<dbReference type="EMBL" id="CP001344">
    <property type="protein sequence ID" value="ACL44790.1"/>
    <property type="molecule type" value="Genomic_DNA"/>
</dbReference>
<dbReference type="Pfam" id="PF00929">
    <property type="entry name" value="RNase_T"/>
    <property type="match status" value="1"/>
</dbReference>
<dbReference type="STRING" id="395961.Cyan7425_2432"/>
<dbReference type="CDD" id="cd06130">
    <property type="entry name" value="DNA_pol_III_epsilon_like"/>
    <property type="match status" value="1"/>
</dbReference>
<keyword evidence="1 3" id="KW-0378">Hydrolase</keyword>
<dbReference type="InterPro" id="IPR036397">
    <property type="entry name" value="RNaseH_sf"/>
</dbReference>
<accession>B8HX99</accession>
<dbReference type="GO" id="GO:0008408">
    <property type="term" value="F:3'-5' exonuclease activity"/>
    <property type="evidence" value="ECO:0007669"/>
    <property type="project" value="TreeGrafter"/>
</dbReference>
<evidence type="ECO:0000259" key="2">
    <source>
        <dbReference type="SMART" id="SM00479"/>
    </source>
</evidence>
<evidence type="ECO:0000313" key="3">
    <source>
        <dbReference type="EMBL" id="ACL44790.1"/>
    </source>
</evidence>
<dbReference type="InterPro" id="IPR013520">
    <property type="entry name" value="Ribonucl_H"/>
</dbReference>
<dbReference type="AlphaFoldDB" id="B8HX99"/>
<keyword evidence="1 3" id="KW-0540">Nuclease</keyword>
<sequence length="164" mass="18212">MTSFVAIDFETANRAKESACAVGLVRVENLQIVQKAYYLICPPQPHFEFTHIHGIRWTDVAAQPTFGDLWSELHPLIAGTDFIAAHNAGFDRSVLHACCNSYGIPRPAQNFICTVQLARRTWSLYPTKLPDVCRFLGLELDHHHALSDAEACAQIVIAATQPLV</sequence>
<organism evidence="3">
    <name type="scientific">Cyanothece sp. (strain PCC 7425 / ATCC 29141)</name>
    <dbReference type="NCBI Taxonomy" id="395961"/>
    <lineage>
        <taxon>Bacteria</taxon>
        <taxon>Bacillati</taxon>
        <taxon>Cyanobacteriota</taxon>
        <taxon>Cyanophyceae</taxon>
        <taxon>Gomontiellales</taxon>
        <taxon>Cyanothecaceae</taxon>
        <taxon>Cyanothece</taxon>
    </lineage>
</organism>
<dbReference type="KEGG" id="cyn:Cyan7425_2432"/>
<dbReference type="OrthoDB" id="530627at2"/>
<dbReference type="eggNOG" id="COG0847">
    <property type="taxonomic scope" value="Bacteria"/>
</dbReference>
<dbReference type="HOGENOM" id="CLU_047806_14_1_3"/>
<dbReference type="FunFam" id="3.30.420.10:FF:000045">
    <property type="entry name" value="3'-5' exonuclease DinG"/>
    <property type="match status" value="1"/>
</dbReference>
<dbReference type="Gene3D" id="3.30.420.10">
    <property type="entry name" value="Ribonuclease H-like superfamily/Ribonuclease H"/>
    <property type="match status" value="1"/>
</dbReference>
<name>B8HX99_CYAP4</name>
<protein>
    <submittedName>
        <fullName evidence="3">Exonuclease RNase T and DNA polymerase III</fullName>
    </submittedName>
</protein>
<dbReference type="GO" id="GO:0005829">
    <property type="term" value="C:cytosol"/>
    <property type="evidence" value="ECO:0007669"/>
    <property type="project" value="TreeGrafter"/>
</dbReference>
<evidence type="ECO:0000256" key="1">
    <source>
        <dbReference type="ARBA" id="ARBA00022839"/>
    </source>
</evidence>
<dbReference type="InterPro" id="IPR012337">
    <property type="entry name" value="RNaseH-like_sf"/>
</dbReference>
<keyword evidence="1 3" id="KW-0269">Exonuclease</keyword>
<dbReference type="PANTHER" id="PTHR30231">
    <property type="entry name" value="DNA POLYMERASE III SUBUNIT EPSILON"/>
    <property type="match status" value="1"/>
</dbReference>